<dbReference type="Pfam" id="PF00440">
    <property type="entry name" value="TetR_N"/>
    <property type="match status" value="1"/>
</dbReference>
<dbReference type="Gene3D" id="1.10.357.10">
    <property type="entry name" value="Tetracycline Repressor, domain 2"/>
    <property type="match status" value="1"/>
</dbReference>
<dbReference type="OrthoDB" id="270177at2"/>
<proteinExistence type="predicted"/>
<evidence type="ECO:0000313" key="7">
    <source>
        <dbReference type="Proteomes" id="UP000001557"/>
    </source>
</evidence>
<dbReference type="Proteomes" id="UP000001557">
    <property type="component" value="Chromosome"/>
</dbReference>
<evidence type="ECO:0000256" key="3">
    <source>
        <dbReference type="ARBA" id="ARBA00023163"/>
    </source>
</evidence>
<organism evidence="6 7">
    <name type="scientific">Shewanella baltica (strain OS155 / ATCC BAA-1091)</name>
    <dbReference type="NCBI Taxonomy" id="325240"/>
    <lineage>
        <taxon>Bacteria</taxon>
        <taxon>Pseudomonadati</taxon>
        <taxon>Pseudomonadota</taxon>
        <taxon>Gammaproteobacteria</taxon>
        <taxon>Alteromonadales</taxon>
        <taxon>Shewanellaceae</taxon>
        <taxon>Shewanella</taxon>
    </lineage>
</organism>
<evidence type="ECO:0000256" key="4">
    <source>
        <dbReference type="PROSITE-ProRule" id="PRU00335"/>
    </source>
</evidence>
<dbReference type="InterPro" id="IPR009057">
    <property type="entry name" value="Homeodomain-like_sf"/>
</dbReference>
<sequence>MKPKNLPESLAARGRPRNFDRQEALVSALGVFWRRGYEPASLNELCAAMNIKPPSLYAAFGNKAALFLEAVNYYEDTFWDATWERMLKEADLHQAISDFFCEAADILTSQSVPCGCLVVLAAINVSPDSQEVYEAVKALREEGRGYFLARLKQGVEDGQLDKNEDINGIAMTLNTLLEGMSIPAQDGISRKELAKIAVQAVKLLPRSSKA</sequence>
<dbReference type="SUPFAM" id="SSF46689">
    <property type="entry name" value="Homeodomain-like"/>
    <property type="match status" value="1"/>
</dbReference>
<dbReference type="InterPro" id="IPR036271">
    <property type="entry name" value="Tet_transcr_reg_TetR-rel_C_sf"/>
</dbReference>
<dbReference type="Pfam" id="PF16925">
    <property type="entry name" value="TetR_C_13"/>
    <property type="match status" value="1"/>
</dbReference>
<dbReference type="Gene3D" id="1.10.10.60">
    <property type="entry name" value="Homeodomain-like"/>
    <property type="match status" value="1"/>
</dbReference>
<dbReference type="KEGG" id="sbl:Sbal_0620"/>
<accession>A3D086</accession>
<dbReference type="InterPro" id="IPR001647">
    <property type="entry name" value="HTH_TetR"/>
</dbReference>
<evidence type="ECO:0000256" key="2">
    <source>
        <dbReference type="ARBA" id="ARBA00023125"/>
    </source>
</evidence>
<dbReference type="InterPro" id="IPR011075">
    <property type="entry name" value="TetR_C"/>
</dbReference>
<reference evidence="6 7" key="1">
    <citation type="submission" date="2007-02" db="EMBL/GenBank/DDBJ databases">
        <title>Complete sequence of chromosome of Shewanella baltica OS155.</title>
        <authorList>
            <consortium name="US DOE Joint Genome Institute"/>
            <person name="Copeland A."/>
            <person name="Lucas S."/>
            <person name="Lapidus A."/>
            <person name="Barry K."/>
            <person name="Detter J.C."/>
            <person name="Glavina del Rio T."/>
            <person name="Hammon N."/>
            <person name="Israni S."/>
            <person name="Dalin E."/>
            <person name="Tice H."/>
            <person name="Pitluck S."/>
            <person name="Sims D.R."/>
            <person name="Brettin T."/>
            <person name="Bruce D."/>
            <person name="Han C."/>
            <person name="Tapia R."/>
            <person name="Brainard J."/>
            <person name="Schmutz J."/>
            <person name="Larimer F."/>
            <person name="Land M."/>
            <person name="Hauser L."/>
            <person name="Kyrpides N."/>
            <person name="Mikhailova N."/>
            <person name="Brettar I."/>
            <person name="Klappenbach J."/>
            <person name="Konstantinidis K."/>
            <person name="Rodrigues J."/>
            <person name="Tiedje J."/>
            <person name="Richardson P."/>
        </authorList>
    </citation>
    <scope>NUCLEOTIDE SEQUENCE [LARGE SCALE GENOMIC DNA]</scope>
    <source>
        <strain evidence="7">OS155 / ATCC BAA-1091</strain>
    </source>
</reference>
<keyword evidence="7" id="KW-1185">Reference proteome</keyword>
<keyword evidence="3" id="KW-0804">Transcription</keyword>
<evidence type="ECO:0000313" key="6">
    <source>
        <dbReference type="EMBL" id="ABN60149.1"/>
    </source>
</evidence>
<dbReference type="STRING" id="325240.Sbal_0620"/>
<name>A3D086_SHEB5</name>
<dbReference type="AlphaFoldDB" id="A3D086"/>
<feature type="domain" description="HTH tetR-type" evidence="5">
    <location>
        <begin position="18"/>
        <end position="78"/>
    </location>
</feature>
<dbReference type="RefSeq" id="WP_011845768.1">
    <property type="nucleotide sequence ID" value="NC_009052.1"/>
</dbReference>
<feature type="DNA-binding region" description="H-T-H motif" evidence="4">
    <location>
        <begin position="41"/>
        <end position="60"/>
    </location>
</feature>
<dbReference type="SUPFAM" id="SSF48498">
    <property type="entry name" value="Tetracyclin repressor-like, C-terminal domain"/>
    <property type="match status" value="1"/>
</dbReference>
<keyword evidence="1" id="KW-0805">Transcription regulation</keyword>
<evidence type="ECO:0000256" key="1">
    <source>
        <dbReference type="ARBA" id="ARBA00023015"/>
    </source>
</evidence>
<keyword evidence="2 4" id="KW-0238">DNA-binding</keyword>
<dbReference type="HOGENOM" id="CLU_069356_28_0_6"/>
<evidence type="ECO:0000259" key="5">
    <source>
        <dbReference type="PROSITE" id="PS50977"/>
    </source>
</evidence>
<dbReference type="GO" id="GO:0003677">
    <property type="term" value="F:DNA binding"/>
    <property type="evidence" value="ECO:0007669"/>
    <property type="project" value="UniProtKB-UniRule"/>
</dbReference>
<gene>
    <name evidence="6" type="ordered locus">Sbal_0620</name>
</gene>
<protein>
    <submittedName>
        <fullName evidence="6">Transcriptional regulator, TetR family</fullName>
    </submittedName>
</protein>
<dbReference type="PANTHER" id="PTHR47506">
    <property type="entry name" value="TRANSCRIPTIONAL REGULATORY PROTEIN"/>
    <property type="match status" value="1"/>
</dbReference>
<dbReference type="PANTHER" id="PTHR47506:SF1">
    <property type="entry name" value="HTH-TYPE TRANSCRIPTIONAL REGULATOR YJDC"/>
    <property type="match status" value="1"/>
</dbReference>
<dbReference type="EMBL" id="CP000563">
    <property type="protein sequence ID" value="ABN60149.1"/>
    <property type="molecule type" value="Genomic_DNA"/>
</dbReference>
<dbReference type="PROSITE" id="PS50977">
    <property type="entry name" value="HTH_TETR_2"/>
    <property type="match status" value="1"/>
</dbReference>